<evidence type="ECO:0000256" key="5">
    <source>
        <dbReference type="ARBA" id="ARBA00023136"/>
    </source>
</evidence>
<evidence type="ECO:0000256" key="1">
    <source>
        <dbReference type="ARBA" id="ARBA00004401"/>
    </source>
</evidence>
<feature type="transmembrane region" description="Helical" evidence="11">
    <location>
        <begin position="21"/>
        <end position="42"/>
    </location>
</feature>
<evidence type="ECO:0000256" key="10">
    <source>
        <dbReference type="SAM" id="MobiDB-lite"/>
    </source>
</evidence>
<feature type="region of interest" description="Disordered" evidence="10">
    <location>
        <begin position="214"/>
        <end position="243"/>
    </location>
</feature>
<dbReference type="Pfam" id="PF09976">
    <property type="entry name" value="TPR_21"/>
    <property type="match status" value="1"/>
</dbReference>
<reference evidence="13 14" key="1">
    <citation type="submission" date="2019-06" db="EMBL/GenBank/DDBJ databases">
        <title>Genome analyses of bacteria isolated from kimchi.</title>
        <authorList>
            <person name="Lee S."/>
            <person name="Ahn S."/>
            <person name="Roh S."/>
        </authorList>
    </citation>
    <scope>NUCLEOTIDE SEQUENCE [LARGE SCALE GENOMIC DNA]</scope>
    <source>
        <strain evidence="13 14">CBA4606</strain>
    </source>
</reference>
<dbReference type="InterPro" id="IPR018704">
    <property type="entry name" value="SecYEG/CpoB_TPR"/>
</dbReference>
<evidence type="ECO:0000256" key="2">
    <source>
        <dbReference type="ARBA" id="ARBA00022475"/>
    </source>
</evidence>
<dbReference type="SUPFAM" id="SSF48452">
    <property type="entry name" value="TPR-like"/>
    <property type="match status" value="1"/>
</dbReference>
<accession>A0A5B8SSN5</accession>
<dbReference type="KEGG" id="paur:FGL86_01090"/>
<dbReference type="GO" id="GO:0005886">
    <property type="term" value="C:plasma membrane"/>
    <property type="evidence" value="ECO:0007669"/>
    <property type="project" value="UniProtKB-SubCell"/>
</dbReference>
<comment type="subcellular location">
    <subcellularLocation>
        <location evidence="1">Cell membrane</location>
        <topology evidence="1">Single-pass type II membrane protein</topology>
    </subcellularLocation>
</comment>
<keyword evidence="14" id="KW-1185">Reference proteome</keyword>
<evidence type="ECO:0000259" key="12">
    <source>
        <dbReference type="Pfam" id="PF09976"/>
    </source>
</evidence>
<keyword evidence="4 11" id="KW-1133">Transmembrane helix</keyword>
<dbReference type="EMBL" id="CP042382">
    <property type="protein sequence ID" value="QEA37800.1"/>
    <property type="molecule type" value="Genomic_DNA"/>
</dbReference>
<keyword evidence="9" id="KW-0175">Coiled coil</keyword>
<dbReference type="PANTHER" id="PTHR38035:SF1">
    <property type="entry name" value="ANCILLARY SECYEG TRANSLOCON SUBUNIT"/>
    <property type="match status" value="1"/>
</dbReference>
<dbReference type="OrthoDB" id="9789675at2"/>
<evidence type="ECO:0000256" key="8">
    <source>
        <dbReference type="ARBA" id="ARBA00024235"/>
    </source>
</evidence>
<evidence type="ECO:0000256" key="6">
    <source>
        <dbReference type="ARBA" id="ARBA00023186"/>
    </source>
</evidence>
<dbReference type="Proteomes" id="UP000321272">
    <property type="component" value="Chromosome"/>
</dbReference>
<evidence type="ECO:0000313" key="13">
    <source>
        <dbReference type="EMBL" id="QEA37800.1"/>
    </source>
</evidence>
<dbReference type="PANTHER" id="PTHR38035">
    <property type="entry name" value="UPF0070 PROTEIN YFGM"/>
    <property type="match status" value="1"/>
</dbReference>
<evidence type="ECO:0000313" key="14">
    <source>
        <dbReference type="Proteomes" id="UP000321272"/>
    </source>
</evidence>
<feature type="compositionally biased region" description="Low complexity" evidence="10">
    <location>
        <begin position="216"/>
        <end position="233"/>
    </location>
</feature>
<dbReference type="Gene3D" id="1.25.40.10">
    <property type="entry name" value="Tetratricopeptide repeat domain"/>
    <property type="match status" value="1"/>
</dbReference>
<feature type="compositionally biased region" description="Polar residues" evidence="10">
    <location>
        <begin position="234"/>
        <end position="243"/>
    </location>
</feature>
<feature type="domain" description="Ancillary SecYEG translocon subunit/Cell division coordinator CpoB TPR" evidence="12">
    <location>
        <begin position="15"/>
        <end position="213"/>
    </location>
</feature>
<keyword evidence="5 11" id="KW-0472">Membrane</keyword>
<keyword evidence="3 11" id="KW-0812">Transmembrane</keyword>
<proteinExistence type="inferred from homology"/>
<keyword evidence="2" id="KW-1003">Cell membrane</keyword>
<feature type="coiled-coil region" evidence="9">
    <location>
        <begin position="138"/>
        <end position="165"/>
    </location>
</feature>
<organism evidence="13 14">
    <name type="scientific">Pistricoccus aurantiacus</name>
    <dbReference type="NCBI Taxonomy" id="1883414"/>
    <lineage>
        <taxon>Bacteria</taxon>
        <taxon>Pseudomonadati</taxon>
        <taxon>Pseudomonadota</taxon>
        <taxon>Gammaproteobacteria</taxon>
        <taxon>Oceanospirillales</taxon>
        <taxon>Halomonadaceae</taxon>
        <taxon>Pistricoccus</taxon>
    </lineage>
</organism>
<dbReference type="GO" id="GO:0044877">
    <property type="term" value="F:protein-containing complex binding"/>
    <property type="evidence" value="ECO:0007669"/>
    <property type="project" value="InterPro"/>
</dbReference>
<name>A0A5B8SSN5_9GAMM</name>
<evidence type="ECO:0000256" key="7">
    <source>
        <dbReference type="ARBA" id="ARBA00024197"/>
    </source>
</evidence>
<evidence type="ECO:0000256" key="3">
    <source>
        <dbReference type="ARBA" id="ARBA00022692"/>
    </source>
</evidence>
<evidence type="ECO:0000256" key="4">
    <source>
        <dbReference type="ARBA" id="ARBA00022989"/>
    </source>
</evidence>
<dbReference type="AlphaFoldDB" id="A0A5B8SSN5"/>
<dbReference type="RefSeq" id="WP_147182867.1">
    <property type="nucleotide sequence ID" value="NZ_CP042382.1"/>
</dbReference>
<sequence length="243" mass="26264">MAELRSEEEQVEALKRWWKENAVSLIAGVAIAAAVILGWKAWQNYQANQAETASIRYQQLLALAGQQTLDEGALSEAESLTTSLRNEHGKTLYADLAVLIQARLLVNQQDNDAARALLRELIDSTNQPYIADLAGLRLARLLLAVDQAEEALDILDGEVASALAAQQADLRGDAQMALDHPDEARQAYRRALSLAEQSDLPLFGTQLKLDNLGTLESPETLETSAASTTPAASDNSGAKDSSR</sequence>
<dbReference type="InterPro" id="IPR011990">
    <property type="entry name" value="TPR-like_helical_dom_sf"/>
</dbReference>
<comment type="similarity">
    <text evidence="7">Belongs to the YfgM family.</text>
</comment>
<protein>
    <recommendedName>
        <fullName evidence="8">Ancillary SecYEG translocon subunit</fullName>
    </recommendedName>
</protein>
<evidence type="ECO:0000256" key="11">
    <source>
        <dbReference type="SAM" id="Phobius"/>
    </source>
</evidence>
<dbReference type="PIRSF" id="PIRSF006170">
    <property type="entry name" value="YfgM"/>
    <property type="match status" value="1"/>
</dbReference>
<gene>
    <name evidence="13" type="ORF">FGL86_01090</name>
</gene>
<dbReference type="InterPro" id="IPR026039">
    <property type="entry name" value="YfgM"/>
</dbReference>
<keyword evidence="6" id="KW-0143">Chaperone</keyword>
<evidence type="ECO:0000256" key="9">
    <source>
        <dbReference type="SAM" id="Coils"/>
    </source>
</evidence>